<dbReference type="AlphaFoldDB" id="A0A9W9SCB0"/>
<sequence length="118" mass="13457">MTTLKGGQNDVFASQTTTVVPECFSPDNAGLAPYGFRTNQAGSIREYEYEQRNYQEMAQRRSHTQRPNDKHLDEFPLERVGENITPDGHVVDRSPVPRQPDNLKVCIWEQKSGYSEVV</sequence>
<name>A0A9W9SCB0_9EURO</name>
<evidence type="ECO:0000313" key="3">
    <source>
        <dbReference type="Proteomes" id="UP001147752"/>
    </source>
</evidence>
<reference evidence="2" key="2">
    <citation type="journal article" date="2023" name="IMA Fungus">
        <title>Comparative genomic study of the Penicillium genus elucidates a diverse pangenome and 15 lateral gene transfer events.</title>
        <authorList>
            <person name="Petersen C."/>
            <person name="Sorensen T."/>
            <person name="Nielsen M.R."/>
            <person name="Sondergaard T.E."/>
            <person name="Sorensen J.L."/>
            <person name="Fitzpatrick D.A."/>
            <person name="Frisvad J.C."/>
            <person name="Nielsen K.L."/>
        </authorList>
    </citation>
    <scope>NUCLEOTIDE SEQUENCE</scope>
    <source>
        <strain evidence="2">IBT 3081</strain>
    </source>
</reference>
<proteinExistence type="predicted"/>
<accession>A0A9W9SCB0</accession>
<comment type="caution">
    <text evidence="2">The sequence shown here is derived from an EMBL/GenBank/DDBJ whole genome shotgun (WGS) entry which is preliminary data.</text>
</comment>
<protein>
    <submittedName>
        <fullName evidence="2">Uncharacterized protein</fullName>
    </submittedName>
</protein>
<feature type="compositionally biased region" description="Basic and acidic residues" evidence="1">
    <location>
        <begin position="66"/>
        <end position="75"/>
    </location>
</feature>
<dbReference type="EMBL" id="JAPZBT010000002">
    <property type="protein sequence ID" value="KAJ5374539.1"/>
    <property type="molecule type" value="Genomic_DNA"/>
</dbReference>
<dbReference type="RefSeq" id="XP_056580525.1">
    <property type="nucleotide sequence ID" value="XM_056724275.1"/>
</dbReference>
<gene>
    <name evidence="2" type="ORF">N7517_006545</name>
</gene>
<organism evidence="2 3">
    <name type="scientific">Penicillium concentricum</name>
    <dbReference type="NCBI Taxonomy" id="293559"/>
    <lineage>
        <taxon>Eukaryota</taxon>
        <taxon>Fungi</taxon>
        <taxon>Dikarya</taxon>
        <taxon>Ascomycota</taxon>
        <taxon>Pezizomycotina</taxon>
        <taxon>Eurotiomycetes</taxon>
        <taxon>Eurotiomycetidae</taxon>
        <taxon>Eurotiales</taxon>
        <taxon>Aspergillaceae</taxon>
        <taxon>Penicillium</taxon>
    </lineage>
</organism>
<feature type="region of interest" description="Disordered" evidence="1">
    <location>
        <begin position="55"/>
        <end position="75"/>
    </location>
</feature>
<dbReference type="GeneID" id="81463458"/>
<evidence type="ECO:0000256" key="1">
    <source>
        <dbReference type="SAM" id="MobiDB-lite"/>
    </source>
</evidence>
<dbReference type="Proteomes" id="UP001147752">
    <property type="component" value="Unassembled WGS sequence"/>
</dbReference>
<evidence type="ECO:0000313" key="2">
    <source>
        <dbReference type="EMBL" id="KAJ5374539.1"/>
    </source>
</evidence>
<keyword evidence="3" id="KW-1185">Reference proteome</keyword>
<reference evidence="2" key="1">
    <citation type="submission" date="2022-12" db="EMBL/GenBank/DDBJ databases">
        <authorList>
            <person name="Petersen C."/>
        </authorList>
    </citation>
    <scope>NUCLEOTIDE SEQUENCE</scope>
    <source>
        <strain evidence="2">IBT 3081</strain>
    </source>
</reference>